<evidence type="ECO:0000313" key="3">
    <source>
        <dbReference type="Proteomes" id="UP000594979"/>
    </source>
</evidence>
<dbReference type="RefSeq" id="WP_197931910.1">
    <property type="nucleotide sequence ID" value="NZ_CP065682.1"/>
</dbReference>
<sequence length="157" mass="17113">MRGRHSYDLLTVLREQFRREPAPDWLLSGILLIIGVWGLGRGLDLALDPDTSAEIYAFADVVGANTWGWIQAAASAALLAALASRWLTAVLVAEVIAVAAWFVYGIALYQGALPLLADEGGLRNAFVPWSTASCLFIAFLATVDQMRRRIARDGRPE</sequence>
<proteinExistence type="predicted"/>
<dbReference type="EMBL" id="CP065682">
    <property type="protein sequence ID" value="QPS33462.1"/>
    <property type="molecule type" value="Genomic_DNA"/>
</dbReference>
<evidence type="ECO:0000256" key="1">
    <source>
        <dbReference type="SAM" id="Phobius"/>
    </source>
</evidence>
<keyword evidence="1" id="KW-0472">Membrane</keyword>
<feature type="transmembrane region" description="Helical" evidence="1">
    <location>
        <begin position="25"/>
        <end position="43"/>
    </location>
</feature>
<accession>A0A7T2WNA7</accession>
<reference evidence="2 3" key="1">
    <citation type="submission" date="2020-12" db="EMBL/GenBank/DDBJ databases">
        <title>FDA dAtabase for Regulatory Grade micrObial Sequences (FDA-ARGOS): Supporting development and validation of Infectious Disease Dx tests.</title>
        <authorList>
            <person name="Sproer C."/>
            <person name="Gronow S."/>
            <person name="Severitt S."/>
            <person name="Schroder I."/>
            <person name="Tallon L."/>
            <person name="Sadzewicz L."/>
            <person name="Zhao X."/>
            <person name="Boylan J."/>
            <person name="Ott S."/>
            <person name="Bowen H."/>
            <person name="Vavikolanu K."/>
            <person name="Mehta A."/>
            <person name="Aluvathingal J."/>
            <person name="Nadendla S."/>
            <person name="Lowell S."/>
            <person name="Myers T."/>
            <person name="Yan Y."/>
            <person name="Sichtig H."/>
        </authorList>
    </citation>
    <scope>NUCLEOTIDE SEQUENCE [LARGE SCALE GENOMIC DNA]</scope>
    <source>
        <strain evidence="2 3">FDAARGOS_902</strain>
    </source>
</reference>
<dbReference type="AlphaFoldDB" id="A0A7T2WNA7"/>
<feature type="transmembrane region" description="Helical" evidence="1">
    <location>
        <begin position="55"/>
        <end position="79"/>
    </location>
</feature>
<name>A0A7T2WNA7_9MICO</name>
<protein>
    <submittedName>
        <fullName evidence="2">Uncharacterized protein</fullName>
    </submittedName>
</protein>
<dbReference type="KEGG" id="bcau:I6G59_16260"/>
<feature type="transmembrane region" description="Helical" evidence="1">
    <location>
        <begin position="126"/>
        <end position="143"/>
    </location>
</feature>
<gene>
    <name evidence="2" type="ORF">I6G59_16260</name>
</gene>
<organism evidence="2 3">
    <name type="scientific">Brevibacterium casei</name>
    <dbReference type="NCBI Taxonomy" id="33889"/>
    <lineage>
        <taxon>Bacteria</taxon>
        <taxon>Bacillati</taxon>
        <taxon>Actinomycetota</taxon>
        <taxon>Actinomycetes</taxon>
        <taxon>Micrococcales</taxon>
        <taxon>Brevibacteriaceae</taxon>
        <taxon>Brevibacterium</taxon>
    </lineage>
</organism>
<dbReference type="Proteomes" id="UP000594979">
    <property type="component" value="Chromosome"/>
</dbReference>
<keyword evidence="1" id="KW-1133">Transmembrane helix</keyword>
<feature type="transmembrane region" description="Helical" evidence="1">
    <location>
        <begin position="86"/>
        <end position="106"/>
    </location>
</feature>
<keyword evidence="1" id="KW-0812">Transmembrane</keyword>
<evidence type="ECO:0000313" key="2">
    <source>
        <dbReference type="EMBL" id="QPS33462.1"/>
    </source>
</evidence>